<accession>A0A481YVG7</accession>
<protein>
    <submittedName>
        <fullName evidence="1">Uncharacterized protein</fullName>
    </submittedName>
</protein>
<proteinExistence type="predicted"/>
<sequence length="199" mass="22284">MQLPQLPPAPRPPGFFAKLFLRPFFSELFLRPFFAELFLRPFFERRFPRRKERPDYVDKYSTVRLPKPAFGGPTHAQIALEIYRAIQTAACAKCIRIDGDESRAVRSPRCRVDGDVFHVAFKQSARDFLRAVDGAAAPIELAGDVSMAVNLYGGGEGPPLVEFQRLAGDGIQFGAFWREICDALSLSLYGDASRIQLDG</sequence>
<name>A0A481YVG7_9VIRU</name>
<evidence type="ECO:0000313" key="1">
    <source>
        <dbReference type="EMBL" id="QBK87030.1"/>
    </source>
</evidence>
<gene>
    <name evidence="1" type="ORF">LCMAC103_03740</name>
</gene>
<organism evidence="1">
    <name type="scientific">Marseillevirus LCMAC103</name>
    <dbReference type="NCBI Taxonomy" id="2506604"/>
    <lineage>
        <taxon>Viruses</taxon>
        <taxon>Varidnaviria</taxon>
        <taxon>Bamfordvirae</taxon>
        <taxon>Nucleocytoviricota</taxon>
        <taxon>Megaviricetes</taxon>
        <taxon>Pimascovirales</taxon>
        <taxon>Pimascovirales incertae sedis</taxon>
        <taxon>Marseilleviridae</taxon>
    </lineage>
</organism>
<dbReference type="EMBL" id="MK500340">
    <property type="protein sequence ID" value="QBK87030.1"/>
    <property type="molecule type" value="Genomic_DNA"/>
</dbReference>
<reference evidence="1" key="1">
    <citation type="journal article" date="2019" name="MBio">
        <title>Virus Genomes from Deep Sea Sediments Expand the Ocean Megavirome and Support Independent Origins of Viral Gigantism.</title>
        <authorList>
            <person name="Backstrom D."/>
            <person name="Yutin N."/>
            <person name="Jorgensen S.L."/>
            <person name="Dharamshi J."/>
            <person name="Homa F."/>
            <person name="Zaremba-Niedwiedzka K."/>
            <person name="Spang A."/>
            <person name="Wolf Y.I."/>
            <person name="Koonin E.V."/>
            <person name="Ettema T.J."/>
        </authorList>
    </citation>
    <scope>NUCLEOTIDE SEQUENCE</scope>
</reference>